<evidence type="ECO:0008006" key="10">
    <source>
        <dbReference type="Google" id="ProtNLM"/>
    </source>
</evidence>
<keyword evidence="6 7" id="KW-0472">Membrane</keyword>
<evidence type="ECO:0000256" key="4">
    <source>
        <dbReference type="ARBA" id="ARBA00022847"/>
    </source>
</evidence>
<dbReference type="FunFam" id="1.20.1250.20:FF:000003">
    <property type="entry name" value="Solute carrier family 17 member 3"/>
    <property type="match status" value="1"/>
</dbReference>
<proteinExistence type="predicted"/>
<dbReference type="InterPro" id="IPR011701">
    <property type="entry name" value="MFS"/>
</dbReference>
<feature type="transmembrane region" description="Helical" evidence="7">
    <location>
        <begin position="288"/>
        <end position="305"/>
    </location>
</feature>
<name>A0A4X2LL41_VOMUR</name>
<dbReference type="Pfam" id="PF07690">
    <property type="entry name" value="MFS_1"/>
    <property type="match status" value="1"/>
</dbReference>
<keyword evidence="2" id="KW-0813">Transport</keyword>
<feature type="transmembrane region" description="Helical" evidence="7">
    <location>
        <begin position="326"/>
        <end position="345"/>
    </location>
</feature>
<feature type="transmembrane region" description="Helical" evidence="7">
    <location>
        <begin position="249"/>
        <end position="268"/>
    </location>
</feature>
<dbReference type="GeneTree" id="ENSGT00940000160894"/>
<dbReference type="GO" id="GO:0016324">
    <property type="term" value="C:apical plasma membrane"/>
    <property type="evidence" value="ECO:0007669"/>
    <property type="project" value="TreeGrafter"/>
</dbReference>
<feature type="transmembrane region" description="Helical" evidence="7">
    <location>
        <begin position="385"/>
        <end position="406"/>
    </location>
</feature>
<accession>A0A4X2LL41</accession>
<feature type="transmembrane region" description="Helical" evidence="7">
    <location>
        <begin position="147"/>
        <end position="166"/>
    </location>
</feature>
<feature type="transmembrane region" description="Helical" evidence="7">
    <location>
        <begin position="12"/>
        <end position="35"/>
    </location>
</feature>
<keyword evidence="4" id="KW-0769">Symport</keyword>
<dbReference type="AlphaFoldDB" id="A0A4X2LL41"/>
<dbReference type="OMA" id="HALYMGT"/>
<reference evidence="8" key="2">
    <citation type="submission" date="2025-08" db="UniProtKB">
        <authorList>
            <consortium name="Ensembl"/>
        </authorList>
    </citation>
    <scope>IDENTIFICATION</scope>
</reference>
<comment type="subcellular location">
    <subcellularLocation>
        <location evidence="1">Membrane</location>
        <topology evidence="1">Multi-pass membrane protein</topology>
    </subcellularLocation>
</comment>
<evidence type="ECO:0000256" key="1">
    <source>
        <dbReference type="ARBA" id="ARBA00004141"/>
    </source>
</evidence>
<organism evidence="8 9">
    <name type="scientific">Vombatus ursinus</name>
    <name type="common">Common wombat</name>
    <dbReference type="NCBI Taxonomy" id="29139"/>
    <lineage>
        <taxon>Eukaryota</taxon>
        <taxon>Metazoa</taxon>
        <taxon>Chordata</taxon>
        <taxon>Craniata</taxon>
        <taxon>Vertebrata</taxon>
        <taxon>Euteleostomi</taxon>
        <taxon>Mammalia</taxon>
        <taxon>Metatheria</taxon>
        <taxon>Diprotodontia</taxon>
        <taxon>Vombatidae</taxon>
        <taxon>Vombatus</taxon>
    </lineage>
</organism>
<feature type="transmembrane region" description="Helical" evidence="7">
    <location>
        <begin position="77"/>
        <end position="96"/>
    </location>
</feature>
<dbReference type="PANTHER" id="PTHR11662:SF284">
    <property type="entry name" value="SMALL INTESTINE URATE EXPORTER-RELATED"/>
    <property type="match status" value="1"/>
</dbReference>
<dbReference type="GO" id="GO:0006820">
    <property type="term" value="P:monoatomic anion transport"/>
    <property type="evidence" value="ECO:0007669"/>
    <property type="project" value="TreeGrafter"/>
</dbReference>
<dbReference type="Ensembl" id="ENSVURT00010025571.1">
    <property type="protein sequence ID" value="ENSVURP00010022480.1"/>
    <property type="gene ID" value="ENSVURG00010017206.1"/>
</dbReference>
<feature type="transmembrane region" description="Helical" evidence="7">
    <location>
        <begin position="351"/>
        <end position="373"/>
    </location>
</feature>
<keyword evidence="9" id="KW-1185">Reference proteome</keyword>
<dbReference type="InterPro" id="IPR050382">
    <property type="entry name" value="MFS_Na/Anion_cotransporter"/>
</dbReference>
<evidence type="ECO:0000256" key="6">
    <source>
        <dbReference type="ARBA" id="ARBA00023136"/>
    </source>
</evidence>
<evidence type="ECO:0000256" key="2">
    <source>
        <dbReference type="ARBA" id="ARBA00022448"/>
    </source>
</evidence>
<evidence type="ECO:0000313" key="9">
    <source>
        <dbReference type="Proteomes" id="UP000314987"/>
    </source>
</evidence>
<feature type="transmembrane region" description="Helical" evidence="7">
    <location>
        <begin position="108"/>
        <end position="135"/>
    </location>
</feature>
<evidence type="ECO:0000256" key="7">
    <source>
        <dbReference type="SAM" id="Phobius"/>
    </source>
</evidence>
<dbReference type="SUPFAM" id="SSF103473">
    <property type="entry name" value="MFS general substrate transporter"/>
    <property type="match status" value="1"/>
</dbReference>
<dbReference type="Gene3D" id="1.20.1250.20">
    <property type="entry name" value="MFS general substrate transporter like domains"/>
    <property type="match status" value="2"/>
</dbReference>
<feature type="transmembrane region" description="Helical" evidence="7">
    <location>
        <begin position="418"/>
        <end position="437"/>
    </location>
</feature>
<dbReference type="GO" id="GO:0015293">
    <property type="term" value="F:symporter activity"/>
    <property type="evidence" value="ECO:0007669"/>
    <property type="project" value="UniProtKB-KW"/>
</dbReference>
<dbReference type="InterPro" id="IPR036259">
    <property type="entry name" value="MFS_trans_sf"/>
</dbReference>
<dbReference type="STRING" id="29139.ENSVURP00010022480"/>
<dbReference type="PANTHER" id="PTHR11662">
    <property type="entry name" value="SOLUTE CARRIER FAMILY 17"/>
    <property type="match status" value="1"/>
</dbReference>
<evidence type="ECO:0000256" key="3">
    <source>
        <dbReference type="ARBA" id="ARBA00022692"/>
    </source>
</evidence>
<reference evidence="9" key="1">
    <citation type="submission" date="2018-12" db="EMBL/GenBank/DDBJ databases">
        <authorList>
            <person name="Yazar S."/>
        </authorList>
    </citation>
    <scope>NUCLEOTIDE SEQUENCE [LARGE SCALE GENOMIC DNA]</scope>
</reference>
<sequence length="454" mass="49924">VFLTPGPRLYPLHQLGFCLLRYGLAVILSLCSWIIMSQRRSLSIAIVAMANNTFLTDPSNFSTKGNSEDLPNSRNSGVIFSSSSYGALFSFIPSGYLTGICGVRKLLIIGLVMTSFLTILTPFATAQGVLCTILTRVMQGFFQLTRYFLITSLPFALLGNFTIFLVGGLISQSLGWPYILYIFHSLYPLFLLGAIGLPCCALSFFLIYDDPMTHPYISNSEKEYIMSSLPTEVTPSDRSLPIKAMAGSLPLWATMIVAFSYFWVFAILSESLPVLMNNMFHLDIRNNGFLSSLTPSVPLITIILGSQMADFLLSRNILSPVVNRELFIVLGTLPVAAFFIAVPYVSNNTAIVILILSLTISNPCIITVTVNILEIAARYSSFLNGVVNVFSVLPQIILSTVVGFLIGQDSLNGWKNAFFLSSTIILIGMIIFLIFGMQKSRTGLKREETQQSTS</sequence>
<keyword evidence="3 7" id="KW-0812">Transmembrane</keyword>
<evidence type="ECO:0000313" key="8">
    <source>
        <dbReference type="Ensembl" id="ENSVURP00010022480.1"/>
    </source>
</evidence>
<protein>
    <recommendedName>
        <fullName evidence="10">Major facilitator superfamily (MFS) profile domain-containing protein</fullName>
    </recommendedName>
</protein>
<feature type="transmembrane region" description="Helical" evidence="7">
    <location>
        <begin position="186"/>
        <end position="208"/>
    </location>
</feature>
<reference evidence="8" key="3">
    <citation type="submission" date="2025-09" db="UniProtKB">
        <authorList>
            <consortium name="Ensembl"/>
        </authorList>
    </citation>
    <scope>IDENTIFICATION</scope>
</reference>
<evidence type="ECO:0000256" key="5">
    <source>
        <dbReference type="ARBA" id="ARBA00022989"/>
    </source>
</evidence>
<dbReference type="Proteomes" id="UP000314987">
    <property type="component" value="Unassembled WGS sequence"/>
</dbReference>
<keyword evidence="5 7" id="KW-1133">Transmembrane helix</keyword>